<evidence type="ECO:0000313" key="2">
    <source>
        <dbReference type="EMBL" id="PSB26866.1"/>
    </source>
</evidence>
<dbReference type="OrthoDB" id="574247at2"/>
<feature type="region of interest" description="Disordered" evidence="1">
    <location>
        <begin position="158"/>
        <end position="207"/>
    </location>
</feature>
<feature type="compositionally biased region" description="Pro residues" evidence="1">
    <location>
        <begin position="184"/>
        <end position="200"/>
    </location>
</feature>
<keyword evidence="3" id="KW-1185">Reference proteome</keyword>
<comment type="caution">
    <text evidence="2">The sequence shown here is derived from an EMBL/GenBank/DDBJ whole genome shotgun (WGS) entry which is preliminary data.</text>
</comment>
<name>A0A2T1E292_9CYAN</name>
<reference evidence="3" key="1">
    <citation type="submission" date="2018-02" db="EMBL/GenBank/DDBJ databases">
        <authorList>
            <person name="Moore K."/>
            <person name="Momper L."/>
        </authorList>
    </citation>
    <scope>NUCLEOTIDE SEQUENCE [LARGE SCALE GENOMIC DNA]</scope>
    <source>
        <strain evidence="3">ULC18</strain>
    </source>
</reference>
<evidence type="ECO:0000256" key="1">
    <source>
        <dbReference type="SAM" id="MobiDB-lite"/>
    </source>
</evidence>
<evidence type="ECO:0000313" key="3">
    <source>
        <dbReference type="Proteomes" id="UP000239576"/>
    </source>
</evidence>
<accession>A0A2T1E292</accession>
<dbReference type="EMBL" id="PVWK01000099">
    <property type="protein sequence ID" value="PSB26866.1"/>
    <property type="molecule type" value="Genomic_DNA"/>
</dbReference>
<dbReference type="RefSeq" id="WP_106257779.1">
    <property type="nucleotide sequence ID" value="NZ_CAWNSW010000139.1"/>
</dbReference>
<gene>
    <name evidence="2" type="ORF">C7B82_18655</name>
</gene>
<reference evidence="2 3" key="2">
    <citation type="submission" date="2018-03" db="EMBL/GenBank/DDBJ databases">
        <title>The ancient ancestry and fast evolution of plastids.</title>
        <authorList>
            <person name="Moore K.R."/>
            <person name="Magnabosco C."/>
            <person name="Momper L."/>
            <person name="Gold D.A."/>
            <person name="Bosak T."/>
            <person name="Fournier G.P."/>
        </authorList>
    </citation>
    <scope>NUCLEOTIDE SEQUENCE [LARGE SCALE GENOMIC DNA]</scope>
    <source>
        <strain evidence="2 3">ULC18</strain>
    </source>
</reference>
<sequence>MLIRSKWLSANSTLSRLLLIFVCALCVVLLSRSPISAQVPTINQAKITQVLDSSQIFIQNRQAKLNDSASKGQRVRTGKARAQLTFNTGAIGRLAHNSVLTVGQCARLQQGTLLVNGAMNGCTASVVAGVRGTTYVIEATETGETGIKVLEGEVTVTRQQEEECETEPASGSKQFSLPSIIPSLPTPEPEPAQSPTPEPPAATERPPANVDEVVLKAGEKVSISPTEGVGLVEKLTQSDFTNLLQGNLFNGFTLSLPGMAKIQASFQQLFPGVTFPIRLPSVSIPGLPIRLPF</sequence>
<proteinExistence type="predicted"/>
<organism evidence="2 3">
    <name type="scientific">Stenomitos frigidus ULC18</name>
    <dbReference type="NCBI Taxonomy" id="2107698"/>
    <lineage>
        <taxon>Bacteria</taxon>
        <taxon>Bacillati</taxon>
        <taxon>Cyanobacteriota</taxon>
        <taxon>Cyanophyceae</taxon>
        <taxon>Leptolyngbyales</taxon>
        <taxon>Leptolyngbyaceae</taxon>
        <taxon>Stenomitos</taxon>
    </lineage>
</organism>
<dbReference type="Proteomes" id="UP000239576">
    <property type="component" value="Unassembled WGS sequence"/>
</dbReference>
<protein>
    <submittedName>
        <fullName evidence="2">Uncharacterized protein</fullName>
    </submittedName>
</protein>
<dbReference type="AlphaFoldDB" id="A0A2T1E292"/>